<protein>
    <submittedName>
        <fullName evidence="1">Uncharacterized protein</fullName>
    </submittedName>
</protein>
<proteinExistence type="predicted"/>
<organism evidence="1 2">
    <name type="scientific">Synechococcus lacustris str. Tous</name>
    <dbReference type="NCBI Taxonomy" id="1910958"/>
    <lineage>
        <taxon>Bacteria</taxon>
        <taxon>Bacillati</taxon>
        <taxon>Cyanobacteriota</taxon>
        <taxon>Cyanophyceae</taxon>
        <taxon>Synechococcales</taxon>
        <taxon>Synechococcaceae</taxon>
        <taxon>Synechococcus</taxon>
    </lineage>
</organism>
<evidence type="ECO:0000313" key="1">
    <source>
        <dbReference type="EMBL" id="PSI00876.1"/>
    </source>
</evidence>
<accession>A0A2P7ECD1</accession>
<comment type="caution">
    <text evidence="1">The sequence shown here is derived from an EMBL/GenBank/DDBJ whole genome shotgun (WGS) entry which is preliminary data.</text>
</comment>
<name>A0A2P7ECD1_9SYNE</name>
<keyword evidence="2" id="KW-1185">Reference proteome</keyword>
<gene>
    <name evidence="1" type="ORF">C7K08_10870</name>
</gene>
<reference evidence="2" key="1">
    <citation type="submission" date="2018-03" db="EMBL/GenBank/DDBJ databases">
        <title>Ecological and genomic features of two cosmopolitan and abundant freshwater picocyanobacteria.</title>
        <authorList>
            <person name="Cabello-Yeves P.J."/>
            <person name="Picazo A."/>
            <person name="Camacho A."/>
            <person name="Callieri C."/>
            <person name="Rosselli R."/>
            <person name="Roda-Garcia J."/>
            <person name="Coutinho F.H."/>
            <person name="Rodriguez-Valera F."/>
        </authorList>
    </citation>
    <scope>NUCLEOTIDE SEQUENCE [LARGE SCALE GENOMIC DNA]</scope>
    <source>
        <strain evidence="2">Tous</strain>
    </source>
</reference>
<dbReference type="EMBL" id="PXVC01000067">
    <property type="protein sequence ID" value="PSI00876.1"/>
    <property type="molecule type" value="Genomic_DNA"/>
</dbReference>
<evidence type="ECO:0000313" key="2">
    <source>
        <dbReference type="Proteomes" id="UP000240206"/>
    </source>
</evidence>
<dbReference type="RefSeq" id="WP_106500642.1">
    <property type="nucleotide sequence ID" value="NZ_PXVC01000067.1"/>
</dbReference>
<dbReference type="Proteomes" id="UP000240206">
    <property type="component" value="Unassembled WGS sequence"/>
</dbReference>
<sequence length="138" mass="15122">MAAALTEIAIRGGIKSLKCPITGIDVVVEEEGFDSDAEHSPHLRFFIDWIGEIYFADPADLPPDQALYQHKLVAIFANESEEIDQNTLVDKCLEVLPKSALVLEILNPPGGSYDGDIVYACFDLSSPALISRIKMRSS</sequence>
<dbReference type="AlphaFoldDB" id="A0A2P7ECD1"/>